<dbReference type="RefSeq" id="WP_145360008.1">
    <property type="nucleotide sequence ID" value="NZ_CP036265.1"/>
</dbReference>
<sequence length="136" mass="14716">MPRPAAQLHDAPQHDDPAQDARGAVETVQFPASHSRPLVPPPAEAVSLAAIERRLGELVRTVRLALAVAAAWMIWQLFGDGIAWLVTAGLWTAGAFALIAVGLGLGMYFSPPFRRAVAGGTKRLFRRSRRGSARRR</sequence>
<keyword evidence="4" id="KW-1185">Reference proteome</keyword>
<keyword evidence="2" id="KW-1133">Transmembrane helix</keyword>
<evidence type="ECO:0000313" key="4">
    <source>
        <dbReference type="Proteomes" id="UP000318741"/>
    </source>
</evidence>
<dbReference type="Proteomes" id="UP000318741">
    <property type="component" value="Chromosome"/>
</dbReference>
<proteinExistence type="predicted"/>
<gene>
    <name evidence="3" type="ORF">CA12_32150</name>
</gene>
<evidence type="ECO:0000256" key="1">
    <source>
        <dbReference type="SAM" id="MobiDB-lite"/>
    </source>
</evidence>
<keyword evidence="2" id="KW-0812">Transmembrane</keyword>
<name>A0A517PCJ6_9PLAN</name>
<dbReference type="AlphaFoldDB" id="A0A517PCJ6"/>
<protein>
    <submittedName>
        <fullName evidence="3">Uncharacterized protein</fullName>
    </submittedName>
</protein>
<organism evidence="3 4">
    <name type="scientific">Alienimonas californiensis</name>
    <dbReference type="NCBI Taxonomy" id="2527989"/>
    <lineage>
        <taxon>Bacteria</taxon>
        <taxon>Pseudomonadati</taxon>
        <taxon>Planctomycetota</taxon>
        <taxon>Planctomycetia</taxon>
        <taxon>Planctomycetales</taxon>
        <taxon>Planctomycetaceae</taxon>
        <taxon>Alienimonas</taxon>
    </lineage>
</organism>
<dbReference type="KEGG" id="acaf:CA12_32150"/>
<evidence type="ECO:0000256" key="2">
    <source>
        <dbReference type="SAM" id="Phobius"/>
    </source>
</evidence>
<feature type="transmembrane region" description="Helical" evidence="2">
    <location>
        <begin position="84"/>
        <end position="105"/>
    </location>
</feature>
<feature type="region of interest" description="Disordered" evidence="1">
    <location>
        <begin position="1"/>
        <end position="21"/>
    </location>
</feature>
<accession>A0A517PCJ6</accession>
<evidence type="ECO:0000313" key="3">
    <source>
        <dbReference type="EMBL" id="QDT17103.1"/>
    </source>
</evidence>
<dbReference type="EMBL" id="CP036265">
    <property type="protein sequence ID" value="QDT17103.1"/>
    <property type="molecule type" value="Genomic_DNA"/>
</dbReference>
<keyword evidence="2" id="KW-0472">Membrane</keyword>
<reference evidence="3 4" key="1">
    <citation type="submission" date="2019-02" db="EMBL/GenBank/DDBJ databases">
        <title>Deep-cultivation of Planctomycetes and their phenomic and genomic characterization uncovers novel biology.</title>
        <authorList>
            <person name="Wiegand S."/>
            <person name="Jogler M."/>
            <person name="Boedeker C."/>
            <person name="Pinto D."/>
            <person name="Vollmers J."/>
            <person name="Rivas-Marin E."/>
            <person name="Kohn T."/>
            <person name="Peeters S.H."/>
            <person name="Heuer A."/>
            <person name="Rast P."/>
            <person name="Oberbeckmann S."/>
            <person name="Bunk B."/>
            <person name="Jeske O."/>
            <person name="Meyerdierks A."/>
            <person name="Storesund J.E."/>
            <person name="Kallscheuer N."/>
            <person name="Luecker S."/>
            <person name="Lage O.M."/>
            <person name="Pohl T."/>
            <person name="Merkel B.J."/>
            <person name="Hornburger P."/>
            <person name="Mueller R.-W."/>
            <person name="Bruemmer F."/>
            <person name="Labrenz M."/>
            <person name="Spormann A.M."/>
            <person name="Op den Camp H."/>
            <person name="Overmann J."/>
            <person name="Amann R."/>
            <person name="Jetten M.S.M."/>
            <person name="Mascher T."/>
            <person name="Medema M.H."/>
            <person name="Devos D.P."/>
            <person name="Kaster A.-K."/>
            <person name="Ovreas L."/>
            <person name="Rohde M."/>
            <person name="Galperin M.Y."/>
            <person name="Jogler C."/>
        </authorList>
    </citation>
    <scope>NUCLEOTIDE SEQUENCE [LARGE SCALE GENOMIC DNA]</scope>
    <source>
        <strain evidence="3 4">CA12</strain>
    </source>
</reference>
<feature type="transmembrane region" description="Helical" evidence="2">
    <location>
        <begin position="61"/>
        <end position="78"/>
    </location>
</feature>